<dbReference type="GO" id="GO:0051016">
    <property type="term" value="P:barbed-end actin filament capping"/>
    <property type="evidence" value="ECO:0007669"/>
    <property type="project" value="UniProtKB-UniRule"/>
</dbReference>
<keyword evidence="3 6" id="KW-0117">Actin capping</keyword>
<comment type="function">
    <text evidence="6">F-actin-capping proteins bind in a Ca(2+)-independent manner to the fast growing ends of actin filaments (barbed end) thereby blocking the exchange of subunits at these ends. Unlike other capping proteins (such as gelsolin and severin), these proteins do not sever actin filaments.</text>
</comment>
<dbReference type="Proteomes" id="UP000887575">
    <property type="component" value="Unassembled WGS sequence"/>
</dbReference>
<keyword evidence="4 6" id="KW-0009">Actin-binding</keyword>
<name>A0AAF3FF81_9BILA</name>
<organism evidence="7 8">
    <name type="scientific">Mesorhabditis belari</name>
    <dbReference type="NCBI Taxonomy" id="2138241"/>
    <lineage>
        <taxon>Eukaryota</taxon>
        <taxon>Metazoa</taxon>
        <taxon>Ecdysozoa</taxon>
        <taxon>Nematoda</taxon>
        <taxon>Chromadorea</taxon>
        <taxon>Rhabditida</taxon>
        <taxon>Rhabditina</taxon>
        <taxon>Rhabditomorpha</taxon>
        <taxon>Rhabditoidea</taxon>
        <taxon>Rhabditidae</taxon>
        <taxon>Mesorhabditinae</taxon>
        <taxon>Mesorhabditis</taxon>
    </lineage>
</organism>
<protein>
    <recommendedName>
        <fullName evidence="2 6">F-actin-capping protein subunit alpha</fullName>
    </recommendedName>
</protein>
<dbReference type="FunFam" id="3.90.1150.210:FF:000003">
    <property type="entry name" value="F-actin-capping protein subunit alpha"/>
    <property type="match status" value="1"/>
</dbReference>
<dbReference type="PRINTS" id="PR00191">
    <property type="entry name" value="FACTINCAPA"/>
</dbReference>
<sequence length="289" mass="32774">MAGGENDASIPESEKVRIASDFLLHSPPGEFNDAFNSVRMLLNNDSLLKEGCAPAFAQYNKEQFVPVKLDGVERQTLVTPFNDLGNGRFTDDATKKSFRYDHLRKEASDVQSLEPLEHTVELWRKSLQTELDAYVEDHFARAGVGCVFARNGNIIICIESHQFQPKNFCNGRWRSHWFIPVGDGKSGFQELKGHVKVQVHYYEDGNVQLFSDKEFSVKVQVTADFDKTARDVLAAISKEEAAYQQAVLDNYVAMGDTTFKALRRQLPVTRSKMDWVKIPGYRIGQDMKQ</sequence>
<dbReference type="InterPro" id="IPR002189">
    <property type="entry name" value="CapZ_alpha"/>
</dbReference>
<keyword evidence="7" id="KW-1185">Reference proteome</keyword>
<dbReference type="SUPFAM" id="SSF90096">
    <property type="entry name" value="Subunits of heterodimeric actin filament capping protein Capz"/>
    <property type="match status" value="1"/>
</dbReference>
<comment type="subunit">
    <text evidence="5">Component of the F-actin capping complex, composed of a heterodimer of an alpha and a beta subunit.</text>
</comment>
<evidence type="ECO:0000256" key="3">
    <source>
        <dbReference type="ARBA" id="ARBA00022467"/>
    </source>
</evidence>
<reference evidence="8" key="1">
    <citation type="submission" date="2024-02" db="UniProtKB">
        <authorList>
            <consortium name="WormBaseParasite"/>
        </authorList>
    </citation>
    <scope>IDENTIFICATION</scope>
</reference>
<dbReference type="InterPro" id="IPR037282">
    <property type="entry name" value="CapZ_alpha/beta"/>
</dbReference>
<evidence type="ECO:0000313" key="8">
    <source>
        <dbReference type="WBParaSite" id="MBELARI_LOCUS5549"/>
    </source>
</evidence>
<proteinExistence type="inferred from homology"/>
<evidence type="ECO:0000313" key="7">
    <source>
        <dbReference type="Proteomes" id="UP000887575"/>
    </source>
</evidence>
<comment type="similarity">
    <text evidence="1 6">Belongs to the F-actin-capping protein alpha subunit family.</text>
</comment>
<dbReference type="PANTHER" id="PTHR10653">
    <property type="entry name" value="F-ACTIN-CAPPING PROTEIN SUBUNIT ALPHA"/>
    <property type="match status" value="1"/>
</dbReference>
<evidence type="ECO:0000256" key="2">
    <source>
        <dbReference type="ARBA" id="ARBA00014038"/>
    </source>
</evidence>
<dbReference type="GO" id="GO:0030036">
    <property type="term" value="P:actin cytoskeleton organization"/>
    <property type="evidence" value="ECO:0007669"/>
    <property type="project" value="TreeGrafter"/>
</dbReference>
<dbReference type="InterPro" id="IPR042276">
    <property type="entry name" value="CapZ_alpha/beta_2"/>
</dbReference>
<dbReference type="Pfam" id="PF01267">
    <property type="entry name" value="F-actin_cap_A"/>
    <property type="match status" value="1"/>
</dbReference>
<evidence type="ECO:0000256" key="6">
    <source>
        <dbReference type="RuleBase" id="RU365077"/>
    </source>
</evidence>
<dbReference type="Gene3D" id="3.90.1150.210">
    <property type="entry name" value="F-actin capping protein, beta subunit"/>
    <property type="match status" value="1"/>
</dbReference>
<dbReference type="PANTHER" id="PTHR10653:SF0">
    <property type="entry name" value="F-ACTIN-CAPPING PROTEIN SUBUNIT ALPHA"/>
    <property type="match status" value="1"/>
</dbReference>
<dbReference type="Gene3D" id="3.30.1140.60">
    <property type="entry name" value="F-actin capping protein, alpha subunit"/>
    <property type="match status" value="1"/>
</dbReference>
<evidence type="ECO:0000256" key="5">
    <source>
        <dbReference type="ARBA" id="ARBA00044965"/>
    </source>
</evidence>
<evidence type="ECO:0000256" key="4">
    <source>
        <dbReference type="ARBA" id="ARBA00023203"/>
    </source>
</evidence>
<dbReference type="PROSITE" id="PS00748">
    <property type="entry name" value="F_ACTIN_CAPPING_A_1"/>
    <property type="match status" value="1"/>
</dbReference>
<dbReference type="InterPro" id="IPR017865">
    <property type="entry name" value="F-actin_cap_asu_CS"/>
</dbReference>
<accession>A0AAF3FF81</accession>
<dbReference type="FunFam" id="3.30.1140.60:FF:000001">
    <property type="entry name" value="F-actin-capping protein subunit alpha"/>
    <property type="match status" value="1"/>
</dbReference>
<dbReference type="PROSITE" id="PS00749">
    <property type="entry name" value="F_ACTIN_CAPPING_A_2"/>
    <property type="match status" value="1"/>
</dbReference>
<comment type="subunit">
    <text evidence="6">Heterodimer of an alpha and a beta subunit.</text>
</comment>
<dbReference type="GO" id="GO:0051015">
    <property type="term" value="F:actin filament binding"/>
    <property type="evidence" value="ECO:0007669"/>
    <property type="project" value="TreeGrafter"/>
</dbReference>
<dbReference type="AlphaFoldDB" id="A0AAF3FF81"/>
<evidence type="ECO:0000256" key="1">
    <source>
        <dbReference type="ARBA" id="ARBA00010479"/>
    </source>
</evidence>
<dbReference type="InterPro" id="IPR042489">
    <property type="entry name" value="CapZ_alpha_1"/>
</dbReference>
<dbReference type="GO" id="GO:0030863">
    <property type="term" value="C:cortical cytoskeleton"/>
    <property type="evidence" value="ECO:0007669"/>
    <property type="project" value="TreeGrafter"/>
</dbReference>
<dbReference type="GO" id="GO:0008290">
    <property type="term" value="C:F-actin capping protein complex"/>
    <property type="evidence" value="ECO:0007669"/>
    <property type="project" value="UniProtKB-UniRule"/>
</dbReference>
<dbReference type="WBParaSite" id="MBELARI_LOCUS5549">
    <property type="protein sequence ID" value="MBELARI_LOCUS5549"/>
    <property type="gene ID" value="MBELARI_LOCUS5549"/>
</dbReference>